<accession>A0A939NN49</accession>
<proteinExistence type="predicted"/>
<reference evidence="1" key="1">
    <citation type="submission" date="2021-03" db="EMBL/GenBank/DDBJ databases">
        <title>Molecular epidemiology and mechanisms of colistin and carbapenem resistance in Enterobacteriaceae from clinical isolates, the environment and porcine samples in Pretoria, South Africa.</title>
        <authorList>
            <person name="Bogoshi D."/>
            <person name="Mbelle N.M."/>
            <person name="Naidoo V."/>
            <person name="Osei Sekyere J."/>
        </authorList>
    </citation>
    <scope>NUCLEOTIDE SEQUENCE</scope>
    <source>
        <strain evidence="1">C034</strain>
    </source>
</reference>
<comment type="caution">
    <text evidence="1">The sequence shown here is derived from an EMBL/GenBank/DDBJ whole genome shotgun (WGS) entry which is preliminary data.</text>
</comment>
<evidence type="ECO:0000313" key="2">
    <source>
        <dbReference type="Proteomes" id="UP000664620"/>
    </source>
</evidence>
<gene>
    <name evidence="1" type="ORF">J4734_16630</name>
</gene>
<sequence>MNVVKTLNLRVMARRVAVAANQLHSAQTRGLGGIKFLMDIRQKQDGAGGMAQCSAMLR</sequence>
<dbReference type="AlphaFoldDB" id="A0A939NN49"/>
<evidence type="ECO:0000313" key="1">
    <source>
        <dbReference type="EMBL" id="MBO2029382.1"/>
    </source>
</evidence>
<protein>
    <submittedName>
        <fullName evidence="1">Uncharacterized protein</fullName>
    </submittedName>
</protein>
<organism evidence="1 2">
    <name type="scientific">Klebsiella pneumoniae</name>
    <dbReference type="NCBI Taxonomy" id="573"/>
    <lineage>
        <taxon>Bacteria</taxon>
        <taxon>Pseudomonadati</taxon>
        <taxon>Pseudomonadota</taxon>
        <taxon>Gammaproteobacteria</taxon>
        <taxon>Enterobacterales</taxon>
        <taxon>Enterobacteriaceae</taxon>
        <taxon>Klebsiella/Raoultella group</taxon>
        <taxon>Klebsiella</taxon>
        <taxon>Klebsiella pneumoniae complex</taxon>
    </lineage>
</organism>
<dbReference type="Proteomes" id="UP000664620">
    <property type="component" value="Unassembled WGS sequence"/>
</dbReference>
<dbReference type="EMBL" id="JAGETO010000062">
    <property type="protein sequence ID" value="MBO2029382.1"/>
    <property type="molecule type" value="Genomic_DNA"/>
</dbReference>
<name>A0A939NN49_KLEPN</name>